<sequence>MFIFVINLTLREFFFILFIITKETHFDNLKTTRGRKAMRISGNEENIFEKKAQAILKYLKSNLRYDDKYLPRPFFIELTGSPSSGKTTTITELDKFFRRQGFRVLRPQEGAEVIRHIPRTTPLYNVRTGLYALNILIDESYGHLYDIIIFDRCVFDAYCWMMYWLEKRQISQKEKNMIQSFFLSRFWTDKIDAAYFMVCDSKLAMERELRIALSRKLGETTNPKTVDILVRRYKNAYNILSPQFPQLQLIDTTTLNEQEMIKNIAVKTLQILEQKTKTAAK</sequence>
<evidence type="ECO:0008006" key="3">
    <source>
        <dbReference type="Google" id="ProtNLM"/>
    </source>
</evidence>
<organism evidence="1 2">
    <name type="scientific">Candidatus Azambacteria bacterium RIFCSPHIGHO2_02_46_12</name>
    <dbReference type="NCBI Taxonomy" id="1797295"/>
    <lineage>
        <taxon>Bacteria</taxon>
        <taxon>Candidatus Azamiibacteriota</taxon>
    </lineage>
</organism>
<evidence type="ECO:0000313" key="1">
    <source>
        <dbReference type="EMBL" id="OGD30943.1"/>
    </source>
</evidence>
<dbReference type="InterPro" id="IPR027417">
    <property type="entry name" value="P-loop_NTPase"/>
</dbReference>
<evidence type="ECO:0000313" key="2">
    <source>
        <dbReference type="Proteomes" id="UP000179184"/>
    </source>
</evidence>
<proteinExistence type="predicted"/>
<reference evidence="1 2" key="1">
    <citation type="journal article" date="2016" name="Nat. Commun.">
        <title>Thousands of microbial genomes shed light on interconnected biogeochemical processes in an aquifer system.</title>
        <authorList>
            <person name="Anantharaman K."/>
            <person name="Brown C.T."/>
            <person name="Hug L.A."/>
            <person name="Sharon I."/>
            <person name="Castelle C.J."/>
            <person name="Probst A.J."/>
            <person name="Thomas B.C."/>
            <person name="Singh A."/>
            <person name="Wilkins M.J."/>
            <person name="Karaoz U."/>
            <person name="Brodie E.L."/>
            <person name="Williams K.H."/>
            <person name="Hubbard S.S."/>
            <person name="Banfield J.F."/>
        </authorList>
    </citation>
    <scope>NUCLEOTIDE SEQUENCE [LARGE SCALE GENOMIC DNA]</scope>
</reference>
<dbReference type="Gene3D" id="3.40.50.300">
    <property type="entry name" value="P-loop containing nucleotide triphosphate hydrolases"/>
    <property type="match status" value="1"/>
</dbReference>
<dbReference type="EMBL" id="MEYN01000009">
    <property type="protein sequence ID" value="OGD30943.1"/>
    <property type="molecule type" value="Genomic_DNA"/>
</dbReference>
<gene>
    <name evidence="1" type="ORF">A2W60_01375</name>
</gene>
<accession>A0A1F5BK16</accession>
<dbReference type="SUPFAM" id="SSF52540">
    <property type="entry name" value="P-loop containing nucleoside triphosphate hydrolases"/>
    <property type="match status" value="1"/>
</dbReference>
<name>A0A1F5BK16_9BACT</name>
<dbReference type="Proteomes" id="UP000179184">
    <property type="component" value="Unassembled WGS sequence"/>
</dbReference>
<comment type="caution">
    <text evidence="1">The sequence shown here is derived from an EMBL/GenBank/DDBJ whole genome shotgun (WGS) entry which is preliminary data.</text>
</comment>
<dbReference type="AlphaFoldDB" id="A0A1F5BK16"/>
<protein>
    <recommendedName>
        <fullName evidence="3">NadR/Ttd14 AAA domain-containing protein</fullName>
    </recommendedName>
</protein>